<dbReference type="KEGG" id="dvl:Dvul_2708"/>
<evidence type="ECO:0000313" key="3">
    <source>
        <dbReference type="Proteomes" id="UP000009173"/>
    </source>
</evidence>
<organism evidence="2 3">
    <name type="scientific">Nitratidesulfovibrio vulgaris (strain DP4)</name>
    <name type="common">Desulfovibrio vulgaris</name>
    <dbReference type="NCBI Taxonomy" id="391774"/>
    <lineage>
        <taxon>Bacteria</taxon>
        <taxon>Pseudomonadati</taxon>
        <taxon>Thermodesulfobacteriota</taxon>
        <taxon>Desulfovibrionia</taxon>
        <taxon>Desulfovibrionales</taxon>
        <taxon>Desulfovibrionaceae</taxon>
        <taxon>Nitratidesulfovibrio</taxon>
    </lineage>
</organism>
<name>A0A0H3AAP5_NITV4</name>
<protein>
    <submittedName>
        <fullName evidence="2">Uncharacterized protein</fullName>
    </submittedName>
</protein>
<reference evidence="3" key="1">
    <citation type="journal article" date="2009" name="Environ. Microbiol.">
        <title>Contribution of mobile genetic elements to Desulfovibrio vulgaris genome plasticity.</title>
        <authorList>
            <person name="Walker C.B."/>
            <person name="Stolyar S."/>
            <person name="Chivian D."/>
            <person name="Pinel N."/>
            <person name="Gabster J.A."/>
            <person name="Dehal P.S."/>
            <person name="He Z."/>
            <person name="Yang Z.K."/>
            <person name="Yen H.C."/>
            <person name="Zhou J."/>
            <person name="Wall J.D."/>
            <person name="Hazen T.C."/>
            <person name="Arkin A.P."/>
            <person name="Stahl D.A."/>
        </authorList>
    </citation>
    <scope>NUCLEOTIDE SEQUENCE [LARGE SCALE GENOMIC DNA]</scope>
    <source>
        <strain evidence="3">DP4</strain>
    </source>
</reference>
<gene>
    <name evidence="2" type="ordered locus">Dvul_2708</name>
</gene>
<dbReference type="EMBL" id="CP000527">
    <property type="protein sequence ID" value="ABM29719.1"/>
    <property type="molecule type" value="Genomic_DNA"/>
</dbReference>
<sequence>MPDQPLIRQHLLQGCGEVEPLIERGVTWSDMRYMQSLPPATPPPPRYNAAYGKPPCQNGNRATASRMKPETGHVSARQGQTTDEEEATG</sequence>
<accession>A0A0H3AAP5</accession>
<proteinExistence type="predicted"/>
<dbReference type="Proteomes" id="UP000009173">
    <property type="component" value="Chromosome"/>
</dbReference>
<dbReference type="AlphaFoldDB" id="A0A0H3AAP5"/>
<feature type="region of interest" description="Disordered" evidence="1">
    <location>
        <begin position="37"/>
        <end position="89"/>
    </location>
</feature>
<dbReference type="HOGENOM" id="CLU_2449855_0_0_7"/>
<evidence type="ECO:0000256" key="1">
    <source>
        <dbReference type="SAM" id="MobiDB-lite"/>
    </source>
</evidence>
<evidence type="ECO:0000313" key="2">
    <source>
        <dbReference type="EMBL" id="ABM29719.1"/>
    </source>
</evidence>